<dbReference type="InterPro" id="IPR013210">
    <property type="entry name" value="LRR_N_plant-typ"/>
</dbReference>
<keyword evidence="12 19" id="KW-0067">ATP-binding</keyword>
<evidence type="ECO:0000256" key="2">
    <source>
        <dbReference type="ARBA" id="ARBA00012513"/>
    </source>
</evidence>
<evidence type="ECO:0000256" key="9">
    <source>
        <dbReference type="ARBA" id="ARBA00022737"/>
    </source>
</evidence>
<dbReference type="PROSITE" id="PS50011">
    <property type="entry name" value="PROTEIN_KINASE_DOM"/>
    <property type="match status" value="1"/>
</dbReference>
<dbReference type="PANTHER" id="PTHR48005:SF16">
    <property type="entry name" value="MDIS1-INTERACTING RECEPTOR LIKE KINASE 2-LIKE ISOFORM X1"/>
    <property type="match status" value="1"/>
</dbReference>
<dbReference type="OrthoDB" id="1913693at2759"/>
<dbReference type="SMART" id="SM00369">
    <property type="entry name" value="LRR_TYP"/>
    <property type="match status" value="7"/>
</dbReference>
<reference evidence="22 23" key="1">
    <citation type="submission" date="2020-04" db="EMBL/GenBank/DDBJ databases">
        <title>Plant Genome Project.</title>
        <authorList>
            <person name="Zhang R.-G."/>
        </authorList>
    </citation>
    <scope>NUCLEOTIDE SEQUENCE [LARGE SCALE GENOMIC DNA]</scope>
    <source>
        <strain evidence="22">YNK0</strain>
        <tissue evidence="22">Leaf</tissue>
    </source>
</reference>
<evidence type="ECO:0000256" key="7">
    <source>
        <dbReference type="ARBA" id="ARBA00022692"/>
    </source>
</evidence>
<keyword evidence="8" id="KW-0732">Signal</keyword>
<dbReference type="InterPro" id="IPR055414">
    <property type="entry name" value="LRR_R13L4/SHOC2-like"/>
</dbReference>
<protein>
    <recommendedName>
        <fullName evidence="2">non-specific serine/threonine protein kinase</fullName>
        <ecNumber evidence="2">2.7.11.1</ecNumber>
    </recommendedName>
</protein>
<comment type="subcellular location">
    <subcellularLocation>
        <location evidence="1">Membrane</location>
        <topology evidence="1">Single-pass type I membrane protein</topology>
    </subcellularLocation>
</comment>
<evidence type="ECO:0000256" key="14">
    <source>
        <dbReference type="ARBA" id="ARBA00023136"/>
    </source>
</evidence>
<dbReference type="FunFam" id="1.10.510.10:FF:000445">
    <property type="entry name" value="MDIS1-interacting receptor like kinase 2"/>
    <property type="match status" value="1"/>
</dbReference>
<dbReference type="PROSITE" id="PS00107">
    <property type="entry name" value="PROTEIN_KINASE_ATP"/>
    <property type="match status" value="1"/>
</dbReference>
<dbReference type="GO" id="GO:0009791">
    <property type="term" value="P:post-embryonic development"/>
    <property type="evidence" value="ECO:0007669"/>
    <property type="project" value="UniProtKB-ARBA"/>
</dbReference>
<dbReference type="InterPro" id="IPR001611">
    <property type="entry name" value="Leu-rich_rpt"/>
</dbReference>
<dbReference type="InterPro" id="IPR008266">
    <property type="entry name" value="Tyr_kinase_AS"/>
</dbReference>
<comment type="catalytic activity">
    <reaction evidence="18">
        <text>L-seryl-[protein] + ATP = O-phospho-L-seryl-[protein] + ADP + H(+)</text>
        <dbReference type="Rhea" id="RHEA:17989"/>
        <dbReference type="Rhea" id="RHEA-COMP:9863"/>
        <dbReference type="Rhea" id="RHEA-COMP:11604"/>
        <dbReference type="ChEBI" id="CHEBI:15378"/>
        <dbReference type="ChEBI" id="CHEBI:29999"/>
        <dbReference type="ChEBI" id="CHEBI:30616"/>
        <dbReference type="ChEBI" id="CHEBI:83421"/>
        <dbReference type="ChEBI" id="CHEBI:456216"/>
        <dbReference type="EC" id="2.7.11.1"/>
    </reaction>
</comment>
<evidence type="ECO:0000256" key="6">
    <source>
        <dbReference type="ARBA" id="ARBA00022679"/>
    </source>
</evidence>
<keyword evidence="10 19" id="KW-0547">Nucleotide-binding</keyword>
<sequence>MASSIALVIGVSIWVIFLSPSMTAFVVSDLSEEAALALLNWKASLIYTPSSFRSWNSTTSSNPCEWHGITCNKAGSVTEINLPNEGFHGELTDFNFSSFPNLVRLNLTRNQLSGMIPDGIGTLSTLLHLDLEHNLLTGEIPPVLANLYSLTHLSLGRNKIGGSIPLEIGNLKKLVKLDVSNNELNGPVPSTIGNCTSLITLSLSSNKLESSIPQELGTLPYLVVLQLENNLFSGNIPRQLCQSGSLVEVTAGYNHLEGLISESLKNCTMLEVVRLERNQLDGNITHEFGYNRNLRDVDLSYNKLYGELSSSWGESRKLMSLQIQGNEISGKIPPEFGKLVQLGVLDLSSNRLVGEIPKELSGLFDLSSLRLNDNQISGQVPSEFGRLLRLEYLDLSANNLSGTIPDQLGNCSMLRKLLLSENNLSGVIPFQIGKLFSLYVLNLSHNSISGEIPSQLGALKMLGILNLSHNKLSGAIPSSFSDVDSILSVDFSYNIDLKTPLPHNRDNKGLCGGIQDLPPCNSSPTSDSSKRRMRKLMITIIISFSSTMAIAFGVVGILTLSQRKVRNIQTRAKVTKHGSALFSLWNYDGKIAYEDIIQATGDFDIKYCIGTGCYGGVYKAELPAGEVIAVKKLHHLEGEEPVYEKSFRTEMRVLSEIRHRNIVKLYGYCSHPRCSFLIYEYMERGSLAKILNNEVEAVDLDWIKRVNIIKGIVNALSYMHHDCIPPIIHRDITSNNVLLNSELEACVSDFGTARTLKPDSSNWTIIAGTYGYIAPELAYTMAVTEKCDVYSFGVVALETLMGRHPGELLSSLSYSSAKSILLKDLLDSRLLPPADQQVTQDVVFAVKMALACLRSDPQSRPTMQRMSQELIARRPPFAGPFHAISLWLLMDN</sequence>
<dbReference type="InterPro" id="IPR011009">
    <property type="entry name" value="Kinase-like_dom_sf"/>
</dbReference>
<evidence type="ECO:0000256" key="1">
    <source>
        <dbReference type="ARBA" id="ARBA00004479"/>
    </source>
</evidence>
<evidence type="ECO:0000256" key="8">
    <source>
        <dbReference type="ARBA" id="ARBA00022729"/>
    </source>
</evidence>
<dbReference type="PROSITE" id="PS00109">
    <property type="entry name" value="PROTEIN_KINASE_TYR"/>
    <property type="match status" value="1"/>
</dbReference>
<dbReference type="AlphaFoldDB" id="A0A834Y536"/>
<evidence type="ECO:0000256" key="10">
    <source>
        <dbReference type="ARBA" id="ARBA00022741"/>
    </source>
</evidence>
<name>A0A834Y536_TETSI</name>
<keyword evidence="4" id="KW-0597">Phosphoprotein</keyword>
<evidence type="ECO:0000313" key="23">
    <source>
        <dbReference type="Proteomes" id="UP000655225"/>
    </source>
</evidence>
<evidence type="ECO:0000256" key="11">
    <source>
        <dbReference type="ARBA" id="ARBA00022777"/>
    </source>
</evidence>
<feature type="domain" description="Protein kinase" evidence="21">
    <location>
        <begin position="603"/>
        <end position="877"/>
    </location>
</feature>
<dbReference type="Pfam" id="PF13855">
    <property type="entry name" value="LRR_8"/>
    <property type="match status" value="1"/>
</dbReference>
<dbReference type="SUPFAM" id="SSF56112">
    <property type="entry name" value="Protein kinase-like (PK-like)"/>
    <property type="match status" value="1"/>
</dbReference>
<proteinExistence type="predicted"/>
<evidence type="ECO:0000256" key="4">
    <source>
        <dbReference type="ARBA" id="ARBA00022553"/>
    </source>
</evidence>
<dbReference type="InterPro" id="IPR032675">
    <property type="entry name" value="LRR_dom_sf"/>
</dbReference>
<keyword evidence="7 20" id="KW-0812">Transmembrane</keyword>
<evidence type="ECO:0000256" key="18">
    <source>
        <dbReference type="ARBA" id="ARBA00048679"/>
    </source>
</evidence>
<dbReference type="InterPro" id="IPR000719">
    <property type="entry name" value="Prot_kinase_dom"/>
</dbReference>
<dbReference type="Pfam" id="PF23598">
    <property type="entry name" value="LRR_14"/>
    <property type="match status" value="1"/>
</dbReference>
<evidence type="ECO:0000256" key="17">
    <source>
        <dbReference type="ARBA" id="ARBA00047899"/>
    </source>
</evidence>
<dbReference type="Proteomes" id="UP000655225">
    <property type="component" value="Unassembled WGS sequence"/>
</dbReference>
<dbReference type="EMBL" id="JABCRI010000862">
    <property type="protein sequence ID" value="KAF8369295.1"/>
    <property type="molecule type" value="Genomic_DNA"/>
</dbReference>
<dbReference type="Pfam" id="PF00560">
    <property type="entry name" value="LRR_1"/>
    <property type="match status" value="4"/>
</dbReference>
<keyword evidence="11" id="KW-0418">Kinase</keyword>
<evidence type="ECO:0000259" key="21">
    <source>
        <dbReference type="PROSITE" id="PS50011"/>
    </source>
</evidence>
<keyword evidence="16" id="KW-0325">Glycoprotein</keyword>
<keyword evidence="3" id="KW-0723">Serine/threonine-protein kinase</keyword>
<keyword evidence="9" id="KW-0677">Repeat</keyword>
<evidence type="ECO:0000313" key="22">
    <source>
        <dbReference type="EMBL" id="KAF8369295.1"/>
    </source>
</evidence>
<comment type="caution">
    <text evidence="22">The sequence shown here is derived from an EMBL/GenBank/DDBJ whole genome shotgun (WGS) entry which is preliminary data.</text>
</comment>
<dbReference type="GO" id="GO:0005524">
    <property type="term" value="F:ATP binding"/>
    <property type="evidence" value="ECO:0007669"/>
    <property type="project" value="UniProtKB-UniRule"/>
</dbReference>
<dbReference type="Gene3D" id="1.10.510.10">
    <property type="entry name" value="Transferase(Phosphotransferase) domain 1"/>
    <property type="match status" value="1"/>
</dbReference>
<dbReference type="SUPFAM" id="SSF52058">
    <property type="entry name" value="L domain-like"/>
    <property type="match status" value="2"/>
</dbReference>
<dbReference type="Gene3D" id="3.80.10.10">
    <property type="entry name" value="Ribonuclease Inhibitor"/>
    <property type="match status" value="3"/>
</dbReference>
<evidence type="ECO:0000256" key="19">
    <source>
        <dbReference type="PROSITE-ProRule" id="PRU10141"/>
    </source>
</evidence>
<dbReference type="PRINTS" id="PR00019">
    <property type="entry name" value="LEURICHRPT"/>
</dbReference>
<dbReference type="Gene3D" id="3.30.200.20">
    <property type="entry name" value="Phosphorylase Kinase, domain 1"/>
    <property type="match status" value="1"/>
</dbReference>
<keyword evidence="5" id="KW-0433">Leucine-rich repeat</keyword>
<gene>
    <name evidence="22" type="ORF">HHK36_032690</name>
</gene>
<keyword evidence="15" id="KW-0675">Receptor</keyword>
<organism evidence="22 23">
    <name type="scientific">Tetracentron sinense</name>
    <name type="common">Spur-leaf</name>
    <dbReference type="NCBI Taxonomy" id="13715"/>
    <lineage>
        <taxon>Eukaryota</taxon>
        <taxon>Viridiplantae</taxon>
        <taxon>Streptophyta</taxon>
        <taxon>Embryophyta</taxon>
        <taxon>Tracheophyta</taxon>
        <taxon>Spermatophyta</taxon>
        <taxon>Magnoliopsida</taxon>
        <taxon>Trochodendrales</taxon>
        <taxon>Trochodendraceae</taxon>
        <taxon>Tetracentron</taxon>
    </lineage>
</organism>
<feature type="binding site" evidence="19">
    <location>
        <position position="632"/>
    </location>
    <ligand>
        <name>ATP</name>
        <dbReference type="ChEBI" id="CHEBI:30616"/>
    </ligand>
</feature>
<dbReference type="FunFam" id="3.80.10.10:FF:000233">
    <property type="entry name" value="Leucine-rich repeat receptor-like protein kinase TDR"/>
    <property type="match status" value="1"/>
</dbReference>
<comment type="catalytic activity">
    <reaction evidence="17">
        <text>L-threonyl-[protein] + ATP = O-phospho-L-threonyl-[protein] + ADP + H(+)</text>
        <dbReference type="Rhea" id="RHEA:46608"/>
        <dbReference type="Rhea" id="RHEA-COMP:11060"/>
        <dbReference type="Rhea" id="RHEA-COMP:11605"/>
        <dbReference type="ChEBI" id="CHEBI:15378"/>
        <dbReference type="ChEBI" id="CHEBI:30013"/>
        <dbReference type="ChEBI" id="CHEBI:30616"/>
        <dbReference type="ChEBI" id="CHEBI:61977"/>
        <dbReference type="ChEBI" id="CHEBI:456216"/>
        <dbReference type="EC" id="2.7.11.1"/>
    </reaction>
</comment>
<dbReference type="EC" id="2.7.11.1" evidence="2"/>
<accession>A0A834Y536</accession>
<keyword evidence="23" id="KW-1185">Reference proteome</keyword>
<dbReference type="Pfam" id="PF00069">
    <property type="entry name" value="Pkinase"/>
    <property type="match status" value="1"/>
</dbReference>
<keyword evidence="14 20" id="KW-0472">Membrane</keyword>
<evidence type="ECO:0000256" key="3">
    <source>
        <dbReference type="ARBA" id="ARBA00022527"/>
    </source>
</evidence>
<dbReference type="PANTHER" id="PTHR48005">
    <property type="entry name" value="LEUCINE RICH REPEAT KINASE 2"/>
    <property type="match status" value="1"/>
</dbReference>
<dbReference type="FunFam" id="3.30.200.20:FF:000309">
    <property type="entry name" value="Leucine-rich repeat receptor protein kinase MSP1"/>
    <property type="match status" value="1"/>
</dbReference>
<dbReference type="GO" id="GO:0016020">
    <property type="term" value="C:membrane"/>
    <property type="evidence" value="ECO:0007669"/>
    <property type="project" value="UniProtKB-SubCell"/>
</dbReference>
<evidence type="ECO:0000256" key="15">
    <source>
        <dbReference type="ARBA" id="ARBA00023170"/>
    </source>
</evidence>
<evidence type="ECO:0000256" key="20">
    <source>
        <dbReference type="SAM" id="Phobius"/>
    </source>
</evidence>
<feature type="transmembrane region" description="Helical" evidence="20">
    <location>
        <begin position="536"/>
        <end position="561"/>
    </location>
</feature>
<keyword evidence="6" id="KW-0808">Transferase</keyword>
<keyword evidence="13 20" id="KW-1133">Transmembrane helix</keyword>
<dbReference type="FunFam" id="3.80.10.10:FF:000400">
    <property type="entry name" value="Nuclear pore complex protein NUP107"/>
    <property type="match status" value="1"/>
</dbReference>
<dbReference type="InterPro" id="IPR051420">
    <property type="entry name" value="Ser_Thr_Kinases_DiverseReg"/>
</dbReference>
<dbReference type="InterPro" id="IPR017441">
    <property type="entry name" value="Protein_kinase_ATP_BS"/>
</dbReference>
<dbReference type="GO" id="GO:0004674">
    <property type="term" value="F:protein serine/threonine kinase activity"/>
    <property type="evidence" value="ECO:0007669"/>
    <property type="project" value="UniProtKB-KW"/>
</dbReference>
<dbReference type="OMA" id="IGTGCYG"/>
<evidence type="ECO:0000256" key="16">
    <source>
        <dbReference type="ARBA" id="ARBA00023180"/>
    </source>
</evidence>
<evidence type="ECO:0000256" key="13">
    <source>
        <dbReference type="ARBA" id="ARBA00022989"/>
    </source>
</evidence>
<evidence type="ECO:0000256" key="5">
    <source>
        <dbReference type="ARBA" id="ARBA00022614"/>
    </source>
</evidence>
<dbReference type="InterPro" id="IPR003591">
    <property type="entry name" value="Leu-rich_rpt_typical-subtyp"/>
</dbReference>
<evidence type="ECO:0000256" key="12">
    <source>
        <dbReference type="ARBA" id="ARBA00022840"/>
    </source>
</evidence>
<dbReference type="Pfam" id="PF08263">
    <property type="entry name" value="LRRNT_2"/>
    <property type="match status" value="1"/>
</dbReference>